<dbReference type="GO" id="GO:0003723">
    <property type="term" value="F:RNA binding"/>
    <property type="evidence" value="ECO:0007669"/>
    <property type="project" value="TreeGrafter"/>
</dbReference>
<dbReference type="EMBL" id="JANBVN010000122">
    <property type="protein sequence ID" value="KAJ9142532.1"/>
    <property type="molecule type" value="Genomic_DNA"/>
</dbReference>
<dbReference type="InterPro" id="IPR051181">
    <property type="entry name" value="CAF1_poly(A)_ribonucleases"/>
</dbReference>
<comment type="similarity">
    <text evidence="1">Belongs to the CAF1 family.</text>
</comment>
<sequence>MEITSKNFWETLPVVLGNMALASHVSIDLKMTGIYSKNTTINWKTPLNTIYEKAKEAAERFQIVQFGLTCIFYDKQSTEHHAKTFNFLLTPSFMGHRPVDKRLAKCLDRYVGFPQSPIMFLREHDFHMDQAFKDGVSYLSQSETAQLGSKFLQPFEKPDHTDRLVISDYAQQAIDFHNYALNIIHTWCTSKPRLAYCNITDLHGGRLNSLQVRMISEMVKDRYSDCRAFPLEDRAYAHVTIRDVAREQELAAGQLAERQDAINRQKGFSFVIEALMGIDFLETLPVEYLISSKAADRPAAIAHMTTHLKLLQEKLTREQPVLIGHNSLYDICFIYQSFFGPLPATIDKFGEEIHYLFPRIVDTKYLAGREGNHSMVGDDTLVQLYNSAQELALPKVVKDPQMPYVVRGGYGADMAPHQAGYDSWMTAVVFLKYAWGLIEKAKVYKSPTPSEKARKEAAREEANGVMRKLHEAIANLDMTSGSEAWAKHHRYEQEPCAAQQASGADPELAPLISQFPAPPLPSYGTMHPNTSWLFSERPKPDDAQVTILDSDNAGIPGWEPLVPDGALSHIPGPTARLNSRPLREGLTRDCEPAIQEGLLPSWDAKFWRAYGNKLRVGPQLILDLDQFKPVKE</sequence>
<dbReference type="InterPro" id="IPR036397">
    <property type="entry name" value="RNaseH_sf"/>
</dbReference>
<dbReference type="GO" id="GO:0000175">
    <property type="term" value="F:3'-5'-RNA exonuclease activity"/>
    <property type="evidence" value="ECO:0007669"/>
    <property type="project" value="TreeGrafter"/>
</dbReference>
<evidence type="ECO:0000313" key="2">
    <source>
        <dbReference type="EMBL" id="KAJ9142532.1"/>
    </source>
</evidence>
<dbReference type="GO" id="GO:0005634">
    <property type="term" value="C:nucleus"/>
    <property type="evidence" value="ECO:0007669"/>
    <property type="project" value="TreeGrafter"/>
</dbReference>
<comment type="caution">
    <text evidence="2">The sequence shown here is derived from an EMBL/GenBank/DDBJ whole genome shotgun (WGS) entry which is preliminary data.</text>
</comment>
<dbReference type="AlphaFoldDB" id="A0AA38RBY8"/>
<evidence type="ECO:0000256" key="1">
    <source>
        <dbReference type="ARBA" id="ARBA00008372"/>
    </source>
</evidence>
<dbReference type="GO" id="GO:1990432">
    <property type="term" value="P:siRNA 3'-end processing"/>
    <property type="evidence" value="ECO:0007669"/>
    <property type="project" value="TreeGrafter"/>
</dbReference>
<proteinExistence type="inferred from homology"/>
<name>A0AA38RBY8_9PEZI</name>
<evidence type="ECO:0000313" key="3">
    <source>
        <dbReference type="Proteomes" id="UP001174691"/>
    </source>
</evidence>
<gene>
    <name evidence="2" type="ORF">NKR19_g7213</name>
</gene>
<dbReference type="InterPro" id="IPR006941">
    <property type="entry name" value="RNase_CAF1"/>
</dbReference>
<organism evidence="2 3">
    <name type="scientific">Coniochaeta hoffmannii</name>
    <dbReference type="NCBI Taxonomy" id="91930"/>
    <lineage>
        <taxon>Eukaryota</taxon>
        <taxon>Fungi</taxon>
        <taxon>Dikarya</taxon>
        <taxon>Ascomycota</taxon>
        <taxon>Pezizomycotina</taxon>
        <taxon>Sordariomycetes</taxon>
        <taxon>Sordariomycetidae</taxon>
        <taxon>Coniochaetales</taxon>
        <taxon>Coniochaetaceae</taxon>
        <taxon>Coniochaeta</taxon>
    </lineage>
</organism>
<dbReference type="SUPFAM" id="SSF53098">
    <property type="entry name" value="Ribonuclease H-like"/>
    <property type="match status" value="1"/>
</dbReference>
<dbReference type="GO" id="GO:1990431">
    <property type="term" value="P:priRNA 3'-end processing"/>
    <property type="evidence" value="ECO:0007669"/>
    <property type="project" value="TreeGrafter"/>
</dbReference>
<keyword evidence="3" id="KW-1185">Reference proteome</keyword>
<dbReference type="Proteomes" id="UP001174691">
    <property type="component" value="Unassembled WGS sequence"/>
</dbReference>
<dbReference type="Gene3D" id="3.30.420.10">
    <property type="entry name" value="Ribonuclease H-like superfamily/Ribonuclease H"/>
    <property type="match status" value="2"/>
</dbReference>
<protein>
    <submittedName>
        <fullName evidence="2">CAF1-domain-containing protein</fullName>
    </submittedName>
</protein>
<accession>A0AA38RBY8</accession>
<reference evidence="2" key="1">
    <citation type="submission" date="2022-07" db="EMBL/GenBank/DDBJ databases">
        <title>Fungi with potential for degradation of polypropylene.</title>
        <authorList>
            <person name="Gostincar C."/>
        </authorList>
    </citation>
    <scope>NUCLEOTIDE SEQUENCE</scope>
    <source>
        <strain evidence="2">EXF-13287</strain>
    </source>
</reference>
<dbReference type="PANTHER" id="PTHR15092">
    <property type="entry name" value="POLY A -SPECIFIC RIBONUCLEASE/TARGET OF EGR1, MEMBER 1"/>
    <property type="match status" value="1"/>
</dbReference>
<dbReference type="InterPro" id="IPR012337">
    <property type="entry name" value="RNaseH-like_sf"/>
</dbReference>
<dbReference type="Pfam" id="PF04857">
    <property type="entry name" value="CAF1"/>
    <property type="match status" value="1"/>
</dbReference>
<dbReference type="GO" id="GO:0000289">
    <property type="term" value="P:nuclear-transcribed mRNA poly(A) tail shortening"/>
    <property type="evidence" value="ECO:0007669"/>
    <property type="project" value="TreeGrafter"/>
</dbReference>
<dbReference type="PANTHER" id="PTHR15092:SF22">
    <property type="entry name" value="POLY(A)-SPECIFIC RIBONUCLEASE PNLDC1"/>
    <property type="match status" value="1"/>
</dbReference>